<organism evidence="2 3">
    <name type="scientific">Paramecium bursaria Chlorella virus NY2A</name>
    <name type="common">PBCV-NY2A</name>
    <dbReference type="NCBI Taxonomy" id="46021"/>
    <lineage>
        <taxon>Viruses</taxon>
        <taxon>Varidnaviria</taxon>
        <taxon>Bamfordvirae</taxon>
        <taxon>Nucleocytoviricota</taxon>
        <taxon>Megaviricetes</taxon>
        <taxon>Algavirales</taxon>
        <taxon>Phycodnaviridae</taxon>
        <taxon>Chlorovirus</taxon>
        <taxon>Chlorovirus americanus</taxon>
    </lineage>
</organism>
<keyword evidence="3" id="KW-1185">Reference proteome</keyword>
<reference evidence="2 3" key="1">
    <citation type="journal article" date="2007" name="Virology">
        <title>Sequence and annotation of the 369-kb NY-2A and the 345-kb AR158 viruses that infect Chlorella NC64A.</title>
        <authorList>
            <person name="Fitzgerald L.A."/>
            <person name="Graves M.V."/>
            <person name="Li X."/>
            <person name="Feldblyum T."/>
            <person name="Nierman W.C."/>
            <person name="Van Etten J.L."/>
        </authorList>
    </citation>
    <scope>NUCLEOTIDE SEQUENCE [LARGE SCALE GENOMIC DNA]</scope>
    <source>
        <strain evidence="2 3">NY-2A</strain>
    </source>
</reference>
<dbReference type="RefSeq" id="YP_001497317.1">
    <property type="nucleotide sequence ID" value="NC_009898.1"/>
</dbReference>
<organismHost>
    <name type="scientific">Chlorella</name>
    <dbReference type="NCBI Taxonomy" id="3071"/>
</organismHost>
<dbReference type="Proteomes" id="UP000202419">
    <property type="component" value="Segment"/>
</dbReference>
<evidence type="ECO:0000256" key="1">
    <source>
        <dbReference type="SAM" id="Phobius"/>
    </source>
</evidence>
<name>A7IVZ6_PBCVN</name>
<gene>
    <name evidence="2" type="primary">b121L</name>
    <name evidence="2" type="ORF">NY2A_b121L</name>
</gene>
<dbReference type="KEGG" id="vg:5659509"/>
<evidence type="ECO:0000313" key="3">
    <source>
        <dbReference type="Proteomes" id="UP000202419"/>
    </source>
</evidence>
<accession>A7IVZ6</accession>
<keyword evidence="1" id="KW-1133">Transmembrane helix</keyword>
<keyword evidence="1" id="KW-0472">Membrane</keyword>
<dbReference type="GeneID" id="5659509"/>
<evidence type="ECO:0000313" key="2">
    <source>
        <dbReference type="EMBL" id="ABT14520.1"/>
    </source>
</evidence>
<proteinExistence type="predicted"/>
<protein>
    <submittedName>
        <fullName evidence="2">Uncharacterized protein b121L</fullName>
    </submittedName>
</protein>
<keyword evidence="1" id="KW-0812">Transmembrane</keyword>
<sequence>MHLIVFYVDGFFSLGSYDSATLRVAKYQCGDVLRLILPVQISLKLWRLQRLVNDRASVAVGNDEIERDLFVVNVIMISLNREMIRLIVAHVFFSYKFFCFVCHLMTTRCFLMLRRTAIIQCFISTTTRI</sequence>
<feature type="transmembrane region" description="Helical" evidence="1">
    <location>
        <begin position="83"/>
        <end position="105"/>
    </location>
</feature>
<dbReference type="EMBL" id="DQ491002">
    <property type="protein sequence ID" value="ABT14520.1"/>
    <property type="molecule type" value="Genomic_DNA"/>
</dbReference>